<dbReference type="EMBL" id="VLLA01000001">
    <property type="protein sequence ID" value="TWI75874.1"/>
    <property type="molecule type" value="Genomic_DNA"/>
</dbReference>
<evidence type="ECO:0000256" key="4">
    <source>
        <dbReference type="ARBA" id="ARBA00066616"/>
    </source>
</evidence>
<evidence type="ECO:0000313" key="9">
    <source>
        <dbReference type="Proteomes" id="UP000316291"/>
    </source>
</evidence>
<sequence length="548" mass="58907">MVHKLRLALAATPGMVPGKRIPGGTNPPREGFLAVRYYDWIAHHGRRTPGKVALIDLASERRFSYSQLDARVSRLASFLRHGLKVSRGDRVAVLALNTTDTLEVQFACGRLGAIFVPLNTRLTVPELQFITADCAPKVMIHDTDLAETALSVAKLCNVATNLLLGPGGTYEAGIAAAKPLDRIEEVTLDDVSTIMYTSGTTGHPKGATITHGMTFWNCVNLGGPACIGPASVLLTVLPLFHTGGLNCYTNPVLHAGGTVMIMRAFDPGTALGLINDPAQGINVFFGVPAIYQFMAQHPAFATTDLSRLIVGGVGGAPMPVPLLKVWEARGVALQQGYGMTETSPAVLVLDREDAARKAGSAGKPVLHTEVRIVRPDGSDADVGELGELWVRGPNITPGYWNRPEANKTAFTGGWLHTGDATRVDEEGFYYIVDRWKDMYISGGENVYPAEVENVLHQLTAIAEAAVIGISDPQWGEVGLAIVAVKQGQRLTEADVFAHCAANLARFKCPRQIRFVDALPRNATGKIHKPTLRKEFSVVSEVDRKVANA</sequence>
<feature type="domain" description="AMP-dependent synthetase/ligase" evidence="6">
    <location>
        <begin position="43"/>
        <end position="400"/>
    </location>
</feature>
<dbReference type="PANTHER" id="PTHR43201">
    <property type="entry name" value="ACYL-COA SYNTHETASE"/>
    <property type="match status" value="1"/>
</dbReference>
<dbReference type="EC" id="6.2.1.44" evidence="4"/>
<keyword evidence="9" id="KW-1185">Reference proteome</keyword>
<dbReference type="SUPFAM" id="SSF56801">
    <property type="entry name" value="Acetyl-CoA synthetase-like"/>
    <property type="match status" value="1"/>
</dbReference>
<comment type="caution">
    <text evidence="8">The sequence shown here is derived from an EMBL/GenBank/DDBJ whole genome shotgun (WGS) entry which is preliminary data.</text>
</comment>
<dbReference type="AlphaFoldDB" id="A0A562S4K2"/>
<comment type="catalytic activity">
    <reaction evidence="3">
        <text>3-(methylsulfanyl)propanoate + ATP + CoA = 3-(methylsulfanyl)propanoyl-CoA + AMP + diphosphate</text>
        <dbReference type="Rhea" id="RHEA:43052"/>
        <dbReference type="ChEBI" id="CHEBI:30616"/>
        <dbReference type="ChEBI" id="CHEBI:33019"/>
        <dbReference type="ChEBI" id="CHEBI:49016"/>
        <dbReference type="ChEBI" id="CHEBI:57287"/>
        <dbReference type="ChEBI" id="CHEBI:82815"/>
        <dbReference type="ChEBI" id="CHEBI:456215"/>
        <dbReference type="EC" id="6.2.1.44"/>
    </reaction>
    <physiologicalReaction direction="left-to-right" evidence="3">
        <dbReference type="Rhea" id="RHEA:43053"/>
    </physiologicalReaction>
</comment>
<dbReference type="Gene3D" id="3.40.50.12780">
    <property type="entry name" value="N-terminal domain of ligase-like"/>
    <property type="match status" value="1"/>
</dbReference>
<dbReference type="InterPro" id="IPR000873">
    <property type="entry name" value="AMP-dep_synth/lig_dom"/>
</dbReference>
<feature type="domain" description="AMP-binding enzyme C-terminal" evidence="7">
    <location>
        <begin position="450"/>
        <end position="525"/>
    </location>
</feature>
<name>A0A562S4K2_9BRAD</name>
<protein>
    <recommendedName>
        <fullName evidence="5">3-methylmercaptopropionyl-CoA ligase</fullName>
        <ecNumber evidence="4">6.2.1.44</ecNumber>
    </recommendedName>
</protein>
<accession>A0A562S4K2</accession>
<reference evidence="8 9" key="1">
    <citation type="journal article" date="2015" name="Stand. Genomic Sci.">
        <title>Genomic Encyclopedia of Bacterial and Archaeal Type Strains, Phase III: the genomes of soil and plant-associated and newly described type strains.</title>
        <authorList>
            <person name="Whitman W.B."/>
            <person name="Woyke T."/>
            <person name="Klenk H.P."/>
            <person name="Zhou Y."/>
            <person name="Lilburn T.G."/>
            <person name="Beck B.J."/>
            <person name="De Vos P."/>
            <person name="Vandamme P."/>
            <person name="Eisen J.A."/>
            <person name="Garrity G."/>
            <person name="Hugenholtz P."/>
            <person name="Kyrpides N.C."/>
        </authorList>
    </citation>
    <scope>NUCLEOTIDE SEQUENCE [LARGE SCALE GENOMIC DNA]</scope>
    <source>
        <strain evidence="8 9">CGMCC 1.10948</strain>
    </source>
</reference>
<dbReference type="Gene3D" id="3.30.300.30">
    <property type="match status" value="1"/>
</dbReference>
<evidence type="ECO:0000256" key="5">
    <source>
        <dbReference type="ARBA" id="ARBA00067668"/>
    </source>
</evidence>
<dbReference type="InterPro" id="IPR025110">
    <property type="entry name" value="AMP-bd_C"/>
</dbReference>
<dbReference type="Pfam" id="PF00501">
    <property type="entry name" value="AMP-binding"/>
    <property type="match status" value="1"/>
</dbReference>
<dbReference type="Proteomes" id="UP000316291">
    <property type="component" value="Unassembled WGS sequence"/>
</dbReference>
<dbReference type="GO" id="GO:0006631">
    <property type="term" value="P:fatty acid metabolic process"/>
    <property type="evidence" value="ECO:0007669"/>
    <property type="project" value="TreeGrafter"/>
</dbReference>
<comment type="similarity">
    <text evidence="1">Belongs to the ATP-dependent AMP-binding enzyme family.</text>
</comment>
<keyword evidence="2" id="KW-0436">Ligase</keyword>
<dbReference type="PANTHER" id="PTHR43201:SF5">
    <property type="entry name" value="MEDIUM-CHAIN ACYL-COA LIGASE ACSF2, MITOCHONDRIAL"/>
    <property type="match status" value="1"/>
</dbReference>
<dbReference type="Pfam" id="PF13193">
    <property type="entry name" value="AMP-binding_C"/>
    <property type="match status" value="1"/>
</dbReference>
<gene>
    <name evidence="8" type="ORF">IQ16_00105</name>
</gene>
<evidence type="ECO:0000313" key="8">
    <source>
        <dbReference type="EMBL" id="TWI75874.1"/>
    </source>
</evidence>
<evidence type="ECO:0000256" key="1">
    <source>
        <dbReference type="ARBA" id="ARBA00006432"/>
    </source>
</evidence>
<dbReference type="PROSITE" id="PS00455">
    <property type="entry name" value="AMP_BINDING"/>
    <property type="match status" value="1"/>
</dbReference>
<dbReference type="InterPro" id="IPR020845">
    <property type="entry name" value="AMP-binding_CS"/>
</dbReference>
<evidence type="ECO:0000259" key="7">
    <source>
        <dbReference type="Pfam" id="PF13193"/>
    </source>
</evidence>
<dbReference type="CDD" id="cd17631">
    <property type="entry name" value="FACL_FadD13-like"/>
    <property type="match status" value="1"/>
</dbReference>
<dbReference type="InterPro" id="IPR042099">
    <property type="entry name" value="ANL_N_sf"/>
</dbReference>
<evidence type="ECO:0000259" key="6">
    <source>
        <dbReference type="Pfam" id="PF00501"/>
    </source>
</evidence>
<dbReference type="InterPro" id="IPR045851">
    <property type="entry name" value="AMP-bd_C_sf"/>
</dbReference>
<evidence type="ECO:0000256" key="3">
    <source>
        <dbReference type="ARBA" id="ARBA00051915"/>
    </source>
</evidence>
<dbReference type="FunFam" id="3.30.300.30:FF:000008">
    <property type="entry name" value="2,3-dihydroxybenzoate-AMP ligase"/>
    <property type="match status" value="1"/>
</dbReference>
<proteinExistence type="inferred from homology"/>
<dbReference type="GO" id="GO:0031956">
    <property type="term" value="F:medium-chain fatty acid-CoA ligase activity"/>
    <property type="evidence" value="ECO:0007669"/>
    <property type="project" value="TreeGrafter"/>
</dbReference>
<organism evidence="8 9">
    <name type="scientific">Bradyrhizobium huanghuaihaiense</name>
    <dbReference type="NCBI Taxonomy" id="990078"/>
    <lineage>
        <taxon>Bacteria</taxon>
        <taxon>Pseudomonadati</taxon>
        <taxon>Pseudomonadota</taxon>
        <taxon>Alphaproteobacteria</taxon>
        <taxon>Hyphomicrobiales</taxon>
        <taxon>Nitrobacteraceae</taxon>
        <taxon>Bradyrhizobium</taxon>
    </lineage>
</organism>
<evidence type="ECO:0000256" key="2">
    <source>
        <dbReference type="ARBA" id="ARBA00022598"/>
    </source>
</evidence>